<dbReference type="Gene3D" id="2.40.50.180">
    <property type="entry name" value="CheA-289, Domain 4"/>
    <property type="match status" value="1"/>
</dbReference>
<dbReference type="RefSeq" id="WP_142532790.1">
    <property type="nucleotide sequence ID" value="NZ_FXTB01000003.1"/>
</dbReference>
<evidence type="ECO:0000259" key="1">
    <source>
        <dbReference type="PROSITE" id="PS50851"/>
    </source>
</evidence>
<feature type="domain" description="CheW-like" evidence="1">
    <location>
        <begin position="5"/>
        <end position="149"/>
    </location>
</feature>
<sequence>MKGEFKTLVSFGLQKQTFAFDSLMVRNILAFEDNITKVPNSRDFILGVINLHGIIIPVTDMRRMMNLDEQETTQDTAIIIVSPEDKIESQFGIVVDIVKEVFEVKTENIMPSVYQNKMGLIESFVGAVEEKGELVHLIDLLHVVSQIDSKN</sequence>
<dbReference type="InterPro" id="IPR039315">
    <property type="entry name" value="CheW"/>
</dbReference>
<gene>
    <name evidence="2" type="ORF">SAMN06265379_10371</name>
</gene>
<organism evidence="2 3">
    <name type="scientific">Saccharicrinis carchari</name>
    <dbReference type="NCBI Taxonomy" id="1168039"/>
    <lineage>
        <taxon>Bacteria</taxon>
        <taxon>Pseudomonadati</taxon>
        <taxon>Bacteroidota</taxon>
        <taxon>Bacteroidia</taxon>
        <taxon>Marinilabiliales</taxon>
        <taxon>Marinilabiliaceae</taxon>
        <taxon>Saccharicrinis</taxon>
    </lineage>
</organism>
<dbReference type="Gene3D" id="2.30.30.40">
    <property type="entry name" value="SH3 Domains"/>
    <property type="match status" value="1"/>
</dbReference>
<dbReference type="PANTHER" id="PTHR22617:SF23">
    <property type="entry name" value="CHEMOTAXIS PROTEIN CHEW"/>
    <property type="match status" value="1"/>
</dbReference>
<protein>
    <submittedName>
        <fullName evidence="2">CheW protein</fullName>
    </submittedName>
</protein>
<dbReference type="GO" id="GO:0005829">
    <property type="term" value="C:cytosol"/>
    <property type="evidence" value="ECO:0007669"/>
    <property type="project" value="TreeGrafter"/>
</dbReference>
<accession>A0A521CEW1</accession>
<dbReference type="PANTHER" id="PTHR22617">
    <property type="entry name" value="CHEMOTAXIS SENSOR HISTIDINE KINASE-RELATED"/>
    <property type="match status" value="1"/>
</dbReference>
<dbReference type="GO" id="GO:0006935">
    <property type="term" value="P:chemotaxis"/>
    <property type="evidence" value="ECO:0007669"/>
    <property type="project" value="InterPro"/>
</dbReference>
<dbReference type="PROSITE" id="PS50851">
    <property type="entry name" value="CHEW"/>
    <property type="match status" value="1"/>
</dbReference>
<dbReference type="InterPro" id="IPR036061">
    <property type="entry name" value="CheW-like_dom_sf"/>
</dbReference>
<dbReference type="AlphaFoldDB" id="A0A521CEW1"/>
<evidence type="ECO:0000313" key="2">
    <source>
        <dbReference type="EMBL" id="SMO57967.1"/>
    </source>
</evidence>
<evidence type="ECO:0000313" key="3">
    <source>
        <dbReference type="Proteomes" id="UP000319040"/>
    </source>
</evidence>
<name>A0A521CEW1_SACCC</name>
<dbReference type="Proteomes" id="UP000319040">
    <property type="component" value="Unassembled WGS sequence"/>
</dbReference>
<dbReference type="EMBL" id="FXTB01000003">
    <property type="protein sequence ID" value="SMO57967.1"/>
    <property type="molecule type" value="Genomic_DNA"/>
</dbReference>
<dbReference type="InterPro" id="IPR002545">
    <property type="entry name" value="CheW-lke_dom"/>
</dbReference>
<dbReference type="Pfam" id="PF01584">
    <property type="entry name" value="CheW"/>
    <property type="match status" value="1"/>
</dbReference>
<reference evidence="2 3" key="1">
    <citation type="submission" date="2017-05" db="EMBL/GenBank/DDBJ databases">
        <authorList>
            <person name="Varghese N."/>
            <person name="Submissions S."/>
        </authorList>
    </citation>
    <scope>NUCLEOTIDE SEQUENCE [LARGE SCALE GENOMIC DNA]</scope>
    <source>
        <strain evidence="2 3">DSM 27040</strain>
    </source>
</reference>
<dbReference type="OrthoDB" id="9794382at2"/>
<keyword evidence="3" id="KW-1185">Reference proteome</keyword>
<dbReference type="SUPFAM" id="SSF50341">
    <property type="entry name" value="CheW-like"/>
    <property type="match status" value="1"/>
</dbReference>
<dbReference type="SMART" id="SM00260">
    <property type="entry name" value="CheW"/>
    <property type="match status" value="1"/>
</dbReference>
<proteinExistence type="predicted"/>
<dbReference type="GO" id="GO:0007165">
    <property type="term" value="P:signal transduction"/>
    <property type="evidence" value="ECO:0007669"/>
    <property type="project" value="InterPro"/>
</dbReference>